<evidence type="ECO:0000259" key="2">
    <source>
        <dbReference type="SMART" id="SM00347"/>
    </source>
</evidence>
<organism evidence="3 4">
    <name type="scientific">Actinomyces bowdenii</name>
    <dbReference type="NCBI Taxonomy" id="131109"/>
    <lineage>
        <taxon>Bacteria</taxon>
        <taxon>Bacillati</taxon>
        <taxon>Actinomycetota</taxon>
        <taxon>Actinomycetes</taxon>
        <taxon>Actinomycetales</taxon>
        <taxon>Actinomycetaceae</taxon>
        <taxon>Actinomyces</taxon>
    </lineage>
</organism>
<sequence length="195" mass="20787">MPGRTPEGQALTSLVLPIFELHGEILAAAAMITALHELTPARWQVLGAVLDEPLPVAEIARRIGLGLRRQSVQRVANDVVAQGWASWQPNPARRGQGLLTLTERGRTAVSALAAEQHAWADAVGTRIGQADLDLLGDLIARLTQASRTYRESQARTGSDGDARQTKSAPAEASSRSTAGRPARASQPAGGRRRRP</sequence>
<reference evidence="3 4" key="1">
    <citation type="submission" date="2020-07" db="EMBL/GenBank/DDBJ databases">
        <title>MOT database genomes.</title>
        <authorList>
            <person name="Joseph S."/>
            <person name="Aduse-Opoku J."/>
            <person name="Hashim A."/>
            <person name="Wade W."/>
            <person name="Curtis M."/>
        </authorList>
    </citation>
    <scope>NUCLEOTIDE SEQUENCE [LARGE SCALE GENOMIC DNA]</scope>
    <source>
        <strain evidence="3 4">WMus004</strain>
    </source>
</reference>
<dbReference type="Gene3D" id="1.10.10.10">
    <property type="entry name" value="Winged helix-like DNA-binding domain superfamily/Winged helix DNA-binding domain"/>
    <property type="match status" value="1"/>
</dbReference>
<dbReference type="SUPFAM" id="SSF46785">
    <property type="entry name" value="Winged helix' DNA-binding domain"/>
    <property type="match status" value="1"/>
</dbReference>
<feature type="domain" description="HTH marR-type" evidence="2">
    <location>
        <begin position="31"/>
        <end position="132"/>
    </location>
</feature>
<dbReference type="Pfam" id="PF12802">
    <property type="entry name" value="MarR_2"/>
    <property type="match status" value="1"/>
</dbReference>
<dbReference type="InterPro" id="IPR000835">
    <property type="entry name" value="HTH_MarR-typ"/>
</dbReference>
<protein>
    <submittedName>
        <fullName evidence="3">MarR family transcriptional regulator</fullName>
    </submittedName>
</protein>
<dbReference type="RefSeq" id="WP_179900835.1">
    <property type="nucleotide sequence ID" value="NZ_JACBXV010000115.1"/>
</dbReference>
<evidence type="ECO:0000313" key="3">
    <source>
        <dbReference type="EMBL" id="NYS69562.1"/>
    </source>
</evidence>
<dbReference type="GO" id="GO:0003700">
    <property type="term" value="F:DNA-binding transcription factor activity"/>
    <property type="evidence" value="ECO:0007669"/>
    <property type="project" value="InterPro"/>
</dbReference>
<dbReference type="Proteomes" id="UP000572528">
    <property type="component" value="Unassembled WGS sequence"/>
</dbReference>
<accession>A0A853EMR3</accession>
<name>A0A853EMR3_9ACTO</name>
<dbReference type="InterPro" id="IPR036388">
    <property type="entry name" value="WH-like_DNA-bd_sf"/>
</dbReference>
<dbReference type="AlphaFoldDB" id="A0A853EMR3"/>
<dbReference type="InterPro" id="IPR036390">
    <property type="entry name" value="WH_DNA-bd_sf"/>
</dbReference>
<dbReference type="SMART" id="SM00347">
    <property type="entry name" value="HTH_MARR"/>
    <property type="match status" value="1"/>
</dbReference>
<dbReference type="EMBL" id="JACBXV010000115">
    <property type="protein sequence ID" value="NYS69562.1"/>
    <property type="molecule type" value="Genomic_DNA"/>
</dbReference>
<feature type="region of interest" description="Disordered" evidence="1">
    <location>
        <begin position="147"/>
        <end position="195"/>
    </location>
</feature>
<feature type="compositionally biased region" description="Basic and acidic residues" evidence="1">
    <location>
        <begin position="148"/>
        <end position="164"/>
    </location>
</feature>
<evidence type="ECO:0000313" key="4">
    <source>
        <dbReference type="Proteomes" id="UP000572528"/>
    </source>
</evidence>
<evidence type="ECO:0000256" key="1">
    <source>
        <dbReference type="SAM" id="MobiDB-lite"/>
    </source>
</evidence>
<comment type="caution">
    <text evidence="3">The sequence shown here is derived from an EMBL/GenBank/DDBJ whole genome shotgun (WGS) entry which is preliminary data.</text>
</comment>
<proteinExistence type="predicted"/>
<gene>
    <name evidence="3" type="ORF">HZZ05_08540</name>
</gene>